<dbReference type="InterPro" id="IPR049900">
    <property type="entry name" value="PKS_mFAS_DH"/>
</dbReference>
<feature type="domain" description="Ketosynthase family 3 (KS3)" evidence="8">
    <location>
        <begin position="983"/>
        <end position="1209"/>
    </location>
</feature>
<reference evidence="10 11" key="1">
    <citation type="submission" date="2023-12" db="EMBL/GenBank/DDBJ databases">
        <title>Streptomyces sp. V4-01.</title>
        <authorList>
            <person name="Somphong A."/>
            <person name="Phongsopitanun W."/>
        </authorList>
    </citation>
    <scope>NUCLEOTIDE SEQUENCE [LARGE SCALE GENOMIC DNA]</scope>
    <source>
        <strain evidence="10 11">V4-01</strain>
    </source>
</reference>
<dbReference type="InterPro" id="IPR049551">
    <property type="entry name" value="PKS_DH_C"/>
</dbReference>
<feature type="region of interest" description="Disordered" evidence="6">
    <location>
        <begin position="182"/>
        <end position="210"/>
    </location>
</feature>
<protein>
    <submittedName>
        <fullName evidence="10">Type I polyketide synthase</fullName>
    </submittedName>
</protein>
<dbReference type="InterPro" id="IPR009081">
    <property type="entry name" value="PP-bd_ACP"/>
</dbReference>
<evidence type="ECO:0000256" key="2">
    <source>
        <dbReference type="ARBA" id="ARBA00022553"/>
    </source>
</evidence>
<name>A0ABU7PMF1_9ACTN</name>
<dbReference type="RefSeq" id="WP_330800992.1">
    <property type="nucleotide sequence ID" value="NZ_JAZEWV010000069.1"/>
</dbReference>
<dbReference type="InterPro" id="IPR042104">
    <property type="entry name" value="PKS_dehydratase_sf"/>
</dbReference>
<evidence type="ECO:0000256" key="3">
    <source>
        <dbReference type="ARBA" id="ARBA00022679"/>
    </source>
</evidence>
<feature type="region of interest" description="Disordered" evidence="6">
    <location>
        <begin position="920"/>
        <end position="962"/>
    </location>
</feature>
<feature type="compositionally biased region" description="Gly residues" evidence="6">
    <location>
        <begin position="1036"/>
        <end position="1053"/>
    </location>
</feature>
<proteinExistence type="predicted"/>
<evidence type="ECO:0000259" key="7">
    <source>
        <dbReference type="PROSITE" id="PS50075"/>
    </source>
</evidence>
<feature type="non-terminal residue" evidence="10">
    <location>
        <position position="1"/>
    </location>
</feature>
<dbReference type="SMART" id="SM01294">
    <property type="entry name" value="PKS_PP_betabranch"/>
    <property type="match status" value="1"/>
</dbReference>
<dbReference type="InterPro" id="IPR018201">
    <property type="entry name" value="Ketoacyl_synth_AS"/>
</dbReference>
<evidence type="ECO:0000256" key="5">
    <source>
        <dbReference type="PROSITE-ProRule" id="PRU01363"/>
    </source>
</evidence>
<dbReference type="InterPro" id="IPR020841">
    <property type="entry name" value="PKS_Beta-ketoAc_synthase_dom"/>
</dbReference>
<evidence type="ECO:0000256" key="6">
    <source>
        <dbReference type="SAM" id="MobiDB-lite"/>
    </source>
</evidence>
<keyword evidence="4" id="KW-0511">Multifunctional enzyme</keyword>
<evidence type="ECO:0000313" key="10">
    <source>
        <dbReference type="EMBL" id="MEE4547008.1"/>
    </source>
</evidence>
<feature type="compositionally biased region" description="Gly residues" evidence="6">
    <location>
        <begin position="308"/>
        <end position="320"/>
    </location>
</feature>
<dbReference type="SMART" id="SM00823">
    <property type="entry name" value="PKS_PP"/>
    <property type="match status" value="1"/>
</dbReference>
<dbReference type="InterPro" id="IPR036736">
    <property type="entry name" value="ACP-like_sf"/>
</dbReference>
<dbReference type="Gene3D" id="3.40.50.720">
    <property type="entry name" value="NAD(P)-binding Rossmann-like Domain"/>
    <property type="match status" value="1"/>
</dbReference>
<dbReference type="InterPro" id="IPR020806">
    <property type="entry name" value="PKS_PP-bd"/>
</dbReference>
<comment type="caution">
    <text evidence="10">The sequence shown here is derived from an EMBL/GenBank/DDBJ whole genome shotgun (WGS) entry which is preliminary data.</text>
</comment>
<dbReference type="Gene3D" id="1.10.1200.10">
    <property type="entry name" value="ACP-like"/>
    <property type="match status" value="1"/>
</dbReference>
<dbReference type="Pfam" id="PF21089">
    <property type="entry name" value="PKS_DH_N"/>
    <property type="match status" value="1"/>
</dbReference>
<dbReference type="PROSITE" id="PS50075">
    <property type="entry name" value="CARRIER"/>
    <property type="match status" value="1"/>
</dbReference>
<dbReference type="Pfam" id="PF14765">
    <property type="entry name" value="PS-DH"/>
    <property type="match status" value="1"/>
</dbReference>
<sequence>AAGVDGTVVGTLRRDDGGAGRFLASAAELWTHGAPFDWSPAYAQPARPFDLPTYAFQRRSYWMAPTPAAEAAPGGGLGATGHPLLSAVVTPADSDETLFTGRVSLTGQPWLADHAVDGTAILPGAAFAELAIRAGDEVGCPVLDELVIEHSLVLGGGDDASEVQVRVAAADAAGRRGVVVHARPHGDPDGPWTRHASGSLAPDAEGAPADDAGAWPPPGAVPVDVSGFYERLEAAGYSYGPAFQGLRAAWLDGTSLCAEVLLPEELHGDAERFAVHPALLDAALQTFLLAPRGTGSGTAGSADADDGTGTGSHGEGGGEGTPPRPRLPFAWNGVRFDATGATALRVRVAPDGPDGMKVAVTDTSGRAVATVRSLTLRELPAGRPLSAAGTGGGALYRLDWAPAPDGEAGTAMAETVFIAAGAGAGTGAGTPAAVRAAAGAALAEVQRWLSQDHPEGGVLAVVTAGAVAARSGERPDPAAAAVWGLVRSAQTENPGRFVLVDLDAAAGKDGGAPGVAAVPRELPVGENQFAVRDGVLLVPGLAVERQPARGGGTGPFDPEGTVLVTGGGTGIGAAVARHLVARHGVRHLVLVSRSGEHAPGAEALTRWLTDRGAQVAWAACDVADRDALAAVLGRLDRPLTGVVHSAGVLDDGLVTALTPERLDTVLRPKIDAAVHLHELTLGSRLGAFVLFSSAAGVLGSAGQANYAAANAALDALAAQRAAAGLPAVSLAWGLWADATGLTGTLSETDHRRIARGGMRPLTAERGLALFDAALTAGRPALVAASLRAPAAGGGDGTPPLLRALARPARRVVRPAEPVAAGDALTARLAPLTEAERERVVVDLVRSVTATVLGHADARDVPPQRAFRELGADSLTAVEVRNRLGAATGLTLPATLVFNHPTPLELARELIRSLGVDAAAAAGGPPAGRAAPDPRPAADAGPAADAPAATAHEPADPHEPALPPVTAIASADVPPAVVPAAADDEPIAVIGMACRFPGGVENPEDLWRLVIEGRDVIAPFPEDRGWDLDALFADGTGSGDGAGDGSGDGAGAGRTGTSSARAGGFLDGVGEFDAEFFGISPREALAMDPAQRLLLETAWEAFESAGLDVRTLRGSATGVFAGMLRNEYLRLTEQDERAPELEGLKGLGNAGSVASGRISYVLGLHGPALTVDTACSSSLVAVHLAAGALRSGECSLALAGGVTTLTTPSI</sequence>
<feature type="compositionally biased region" description="Low complexity" evidence="6">
    <location>
        <begin position="920"/>
        <end position="951"/>
    </location>
</feature>
<keyword evidence="3" id="KW-0808">Transferase</keyword>
<dbReference type="InterPro" id="IPR057326">
    <property type="entry name" value="KR_dom"/>
</dbReference>
<evidence type="ECO:0000313" key="11">
    <source>
        <dbReference type="Proteomes" id="UP001344658"/>
    </source>
</evidence>
<dbReference type="PANTHER" id="PTHR43775">
    <property type="entry name" value="FATTY ACID SYNTHASE"/>
    <property type="match status" value="1"/>
</dbReference>
<gene>
    <name evidence="10" type="ORF">V2S66_34215</name>
</gene>
<dbReference type="InterPro" id="IPR014030">
    <property type="entry name" value="Ketoacyl_synth_N"/>
</dbReference>
<dbReference type="PROSITE" id="PS00012">
    <property type="entry name" value="PHOSPHOPANTETHEINE"/>
    <property type="match status" value="1"/>
</dbReference>
<dbReference type="CDD" id="cd00833">
    <property type="entry name" value="PKS"/>
    <property type="match status" value="1"/>
</dbReference>
<dbReference type="SMART" id="SM00822">
    <property type="entry name" value="PKS_KR"/>
    <property type="match status" value="1"/>
</dbReference>
<dbReference type="InterPro" id="IPR006162">
    <property type="entry name" value="Ppantetheine_attach_site"/>
</dbReference>
<dbReference type="InterPro" id="IPR036291">
    <property type="entry name" value="NAD(P)-bd_dom_sf"/>
</dbReference>
<dbReference type="SMART" id="SM00826">
    <property type="entry name" value="PKS_DH"/>
    <property type="match status" value="1"/>
</dbReference>
<dbReference type="PANTHER" id="PTHR43775:SF51">
    <property type="entry name" value="INACTIVE PHENOLPHTHIOCEROL SYNTHESIS POLYKETIDE SYNTHASE TYPE I PKS1-RELATED"/>
    <property type="match status" value="1"/>
</dbReference>
<feature type="region of interest" description="N-terminal hotdog fold" evidence="5">
    <location>
        <begin position="82"/>
        <end position="207"/>
    </location>
</feature>
<organism evidence="10 11">
    <name type="scientific">Actinacidiphila polyblastidii</name>
    <dbReference type="NCBI Taxonomy" id="3110430"/>
    <lineage>
        <taxon>Bacteria</taxon>
        <taxon>Bacillati</taxon>
        <taxon>Actinomycetota</taxon>
        <taxon>Actinomycetes</taxon>
        <taxon>Kitasatosporales</taxon>
        <taxon>Streptomycetaceae</taxon>
        <taxon>Actinacidiphila</taxon>
    </lineage>
</organism>
<dbReference type="SUPFAM" id="SSF53901">
    <property type="entry name" value="Thiolase-like"/>
    <property type="match status" value="1"/>
</dbReference>
<dbReference type="Pfam" id="PF22953">
    <property type="entry name" value="SpnB_Rossmann"/>
    <property type="match status" value="1"/>
</dbReference>
<dbReference type="PROSITE" id="PS52019">
    <property type="entry name" value="PKS_MFAS_DH"/>
    <property type="match status" value="1"/>
</dbReference>
<feature type="domain" description="Carrier" evidence="7">
    <location>
        <begin position="838"/>
        <end position="913"/>
    </location>
</feature>
<dbReference type="Pfam" id="PF00109">
    <property type="entry name" value="ketoacyl-synt"/>
    <property type="match status" value="1"/>
</dbReference>
<dbReference type="PROSITE" id="PS52004">
    <property type="entry name" value="KS3_2"/>
    <property type="match status" value="1"/>
</dbReference>
<dbReference type="EMBL" id="JAZEWV010000069">
    <property type="protein sequence ID" value="MEE4547008.1"/>
    <property type="molecule type" value="Genomic_DNA"/>
</dbReference>
<evidence type="ECO:0000256" key="4">
    <source>
        <dbReference type="ARBA" id="ARBA00023268"/>
    </source>
</evidence>
<dbReference type="Pfam" id="PF08659">
    <property type="entry name" value="KR"/>
    <property type="match status" value="1"/>
</dbReference>
<feature type="region of interest" description="Disordered" evidence="6">
    <location>
        <begin position="294"/>
        <end position="328"/>
    </location>
</feature>
<feature type="active site" description="Proton donor; for dehydratase activity" evidence="5">
    <location>
        <position position="281"/>
    </location>
</feature>
<dbReference type="InterPro" id="IPR016039">
    <property type="entry name" value="Thiolase-like"/>
</dbReference>
<dbReference type="InterPro" id="IPR020807">
    <property type="entry name" value="PKS_DH"/>
</dbReference>
<keyword evidence="2" id="KW-0597">Phosphoprotein</keyword>
<keyword evidence="1" id="KW-0596">Phosphopantetheine</keyword>
<dbReference type="SUPFAM" id="SSF47336">
    <property type="entry name" value="ACP-like"/>
    <property type="match status" value="1"/>
</dbReference>
<feature type="non-terminal residue" evidence="10">
    <location>
        <position position="1209"/>
    </location>
</feature>
<evidence type="ECO:0000256" key="1">
    <source>
        <dbReference type="ARBA" id="ARBA00022450"/>
    </source>
</evidence>
<dbReference type="InterPro" id="IPR055123">
    <property type="entry name" value="SpnB-like_Rossmann"/>
</dbReference>
<feature type="domain" description="PKS/mFAS DH" evidence="9">
    <location>
        <begin position="82"/>
        <end position="385"/>
    </location>
</feature>
<dbReference type="Gene3D" id="3.10.129.110">
    <property type="entry name" value="Polyketide synthase dehydratase"/>
    <property type="match status" value="1"/>
</dbReference>
<evidence type="ECO:0000259" key="9">
    <source>
        <dbReference type="PROSITE" id="PS52019"/>
    </source>
</evidence>
<dbReference type="Gene3D" id="3.40.47.10">
    <property type="match status" value="1"/>
</dbReference>
<feature type="active site" description="Proton acceptor; for dehydratase activity" evidence="5">
    <location>
        <position position="114"/>
    </location>
</feature>
<dbReference type="PROSITE" id="PS00606">
    <property type="entry name" value="KS3_1"/>
    <property type="match status" value="1"/>
</dbReference>
<dbReference type="InterPro" id="IPR049552">
    <property type="entry name" value="PKS_DH_N"/>
</dbReference>
<feature type="region of interest" description="C-terminal hotdog fold" evidence="5">
    <location>
        <begin position="220"/>
        <end position="385"/>
    </location>
</feature>
<dbReference type="CDD" id="cd08956">
    <property type="entry name" value="KR_3_FAS_SDR_x"/>
    <property type="match status" value="1"/>
</dbReference>
<dbReference type="Proteomes" id="UP001344658">
    <property type="component" value="Unassembled WGS sequence"/>
</dbReference>
<dbReference type="Gene3D" id="3.30.70.3290">
    <property type="match status" value="1"/>
</dbReference>
<dbReference type="InterPro" id="IPR013968">
    <property type="entry name" value="PKS_KR"/>
</dbReference>
<dbReference type="SUPFAM" id="SSF51735">
    <property type="entry name" value="NAD(P)-binding Rossmann-fold domains"/>
    <property type="match status" value="2"/>
</dbReference>
<feature type="region of interest" description="Disordered" evidence="6">
    <location>
        <begin position="1036"/>
        <end position="1056"/>
    </location>
</feature>
<dbReference type="Pfam" id="PF00550">
    <property type="entry name" value="PP-binding"/>
    <property type="match status" value="1"/>
</dbReference>
<dbReference type="SMART" id="SM00825">
    <property type="entry name" value="PKS_KS"/>
    <property type="match status" value="1"/>
</dbReference>
<dbReference type="InterPro" id="IPR002347">
    <property type="entry name" value="SDR_fam"/>
</dbReference>
<feature type="compositionally biased region" description="Low complexity" evidence="6">
    <location>
        <begin position="201"/>
        <end position="210"/>
    </location>
</feature>
<accession>A0ABU7PMF1</accession>
<dbReference type="PRINTS" id="PR00081">
    <property type="entry name" value="GDHRDH"/>
</dbReference>
<dbReference type="InterPro" id="IPR050091">
    <property type="entry name" value="PKS_NRPS_Biosynth_Enz"/>
</dbReference>
<evidence type="ECO:0000259" key="8">
    <source>
        <dbReference type="PROSITE" id="PS52004"/>
    </source>
</evidence>
<keyword evidence="11" id="KW-1185">Reference proteome</keyword>